<name>W1YH55_9ZZZZ</name>
<evidence type="ECO:0000313" key="1">
    <source>
        <dbReference type="EMBL" id="ETJ41045.1"/>
    </source>
</evidence>
<organism evidence="1">
    <name type="scientific">human gut metagenome</name>
    <dbReference type="NCBI Taxonomy" id="408170"/>
    <lineage>
        <taxon>unclassified sequences</taxon>
        <taxon>metagenomes</taxon>
        <taxon>organismal metagenomes</taxon>
    </lineage>
</organism>
<dbReference type="Gene3D" id="3.30.565.10">
    <property type="entry name" value="Histidine kinase-like ATPase, C-terminal domain"/>
    <property type="match status" value="1"/>
</dbReference>
<sequence length="70" mass="7690">NYQLQPQWVDIPTLVQNTCHSFGAIAASKSIALSCSSTFPDHYLVKIDPQAFKQVLSNLLSNALKFLPGL</sequence>
<comment type="caution">
    <text evidence="1">The sequence shown here is derived from an EMBL/GenBank/DDBJ whole genome shotgun (WGS) entry which is preliminary data.</text>
</comment>
<gene>
    <name evidence="1" type="ORF">Q604_UNBC05024G0001</name>
</gene>
<proteinExistence type="predicted"/>
<feature type="non-terminal residue" evidence="1">
    <location>
        <position position="1"/>
    </location>
</feature>
<accession>W1YH55</accession>
<protein>
    <submittedName>
        <fullName evidence="1">Sensor protein evgS</fullName>
    </submittedName>
</protein>
<dbReference type="InterPro" id="IPR036890">
    <property type="entry name" value="HATPase_C_sf"/>
</dbReference>
<dbReference type="EMBL" id="AZMM01005024">
    <property type="protein sequence ID" value="ETJ41045.1"/>
    <property type="molecule type" value="Genomic_DNA"/>
</dbReference>
<reference evidence="1" key="1">
    <citation type="submission" date="2013-12" db="EMBL/GenBank/DDBJ databases">
        <title>A Varibaculum cambriense genome reconstructed from a premature infant gut community with otherwise low bacterial novelty that shifts toward anaerobic metabolism during the third week of life.</title>
        <authorList>
            <person name="Brown C.T."/>
            <person name="Sharon I."/>
            <person name="Thomas B.C."/>
            <person name="Castelle C.J."/>
            <person name="Morowitz M.J."/>
            <person name="Banfield J.F."/>
        </authorList>
    </citation>
    <scope>NUCLEOTIDE SEQUENCE</scope>
</reference>
<dbReference type="AlphaFoldDB" id="W1YH55"/>
<dbReference type="SUPFAM" id="SSF55874">
    <property type="entry name" value="ATPase domain of HSP90 chaperone/DNA topoisomerase II/histidine kinase"/>
    <property type="match status" value="1"/>
</dbReference>